<keyword evidence="2" id="KW-1185">Reference proteome</keyword>
<protein>
    <submittedName>
        <fullName evidence="1">Uncharacterized protein</fullName>
    </submittedName>
</protein>
<proteinExistence type="predicted"/>
<accession>A0AAQ3MBI2</accession>
<dbReference type="Proteomes" id="UP001303373">
    <property type="component" value="Chromosome 13"/>
</dbReference>
<evidence type="ECO:0000313" key="1">
    <source>
        <dbReference type="EMBL" id="WPH04779.1"/>
    </source>
</evidence>
<gene>
    <name evidence="1" type="ORF">R9X50_00767400</name>
</gene>
<dbReference type="EMBL" id="CP138592">
    <property type="protein sequence ID" value="WPH04779.1"/>
    <property type="molecule type" value="Genomic_DNA"/>
</dbReference>
<dbReference type="AlphaFoldDB" id="A0AAQ3MBI2"/>
<name>A0AAQ3MBI2_9PEZI</name>
<organism evidence="1 2">
    <name type="scientific">Acrodontium crateriforme</name>
    <dbReference type="NCBI Taxonomy" id="150365"/>
    <lineage>
        <taxon>Eukaryota</taxon>
        <taxon>Fungi</taxon>
        <taxon>Dikarya</taxon>
        <taxon>Ascomycota</taxon>
        <taxon>Pezizomycotina</taxon>
        <taxon>Dothideomycetes</taxon>
        <taxon>Dothideomycetidae</taxon>
        <taxon>Mycosphaerellales</taxon>
        <taxon>Teratosphaeriaceae</taxon>
        <taxon>Acrodontium</taxon>
    </lineage>
</organism>
<sequence length="106" mass="11811">MSARYVSSTFVKTVTTRTGRKLNVEIIDKTSAWTRPSDYPSDAVKEDFARVVEEQGDVFKEGVKTVAMKETAHESPADSATHYSSYGLDGNKREVLDAKHLKVSKK</sequence>
<reference evidence="1 2" key="1">
    <citation type="submission" date="2023-11" db="EMBL/GenBank/DDBJ databases">
        <title>An acidophilic fungus is an integral part of prey digestion in a carnivorous sundew plant.</title>
        <authorList>
            <person name="Tsai I.J."/>
        </authorList>
    </citation>
    <scope>NUCLEOTIDE SEQUENCE [LARGE SCALE GENOMIC DNA]</scope>
    <source>
        <strain evidence="1">169a</strain>
    </source>
</reference>
<evidence type="ECO:0000313" key="2">
    <source>
        <dbReference type="Proteomes" id="UP001303373"/>
    </source>
</evidence>